<organism evidence="2 3">
    <name type="scientific">Nonomuraea guangzhouensis</name>
    <dbReference type="NCBI Taxonomy" id="1291555"/>
    <lineage>
        <taxon>Bacteria</taxon>
        <taxon>Bacillati</taxon>
        <taxon>Actinomycetota</taxon>
        <taxon>Actinomycetes</taxon>
        <taxon>Streptosporangiales</taxon>
        <taxon>Streptosporangiaceae</taxon>
        <taxon>Nonomuraea</taxon>
    </lineage>
</organism>
<sequence>MLDTAIHLIFGGLFIGFIIVWVVQLVRVLRQRRIHKYTDPMRAMDITGRVRQLKVRGDEDEAVRLVQDELAMPINKARSWVKSI</sequence>
<keyword evidence="3" id="KW-1185">Reference proteome</keyword>
<evidence type="ECO:0000256" key="1">
    <source>
        <dbReference type="SAM" id="Phobius"/>
    </source>
</evidence>
<reference evidence="3" key="1">
    <citation type="journal article" date="2019" name="Int. J. Syst. Evol. Microbiol.">
        <title>The Global Catalogue of Microorganisms (GCM) 10K type strain sequencing project: providing services to taxonomists for standard genome sequencing and annotation.</title>
        <authorList>
            <consortium name="The Broad Institute Genomics Platform"/>
            <consortium name="The Broad Institute Genome Sequencing Center for Infectious Disease"/>
            <person name="Wu L."/>
            <person name="Ma J."/>
        </authorList>
    </citation>
    <scope>NUCLEOTIDE SEQUENCE [LARGE SCALE GENOMIC DNA]</scope>
    <source>
        <strain evidence="3">CGMCC 1.15399</strain>
    </source>
</reference>
<keyword evidence="1" id="KW-0812">Transmembrane</keyword>
<accession>A0ABW4H0I0</accession>
<dbReference type="EMBL" id="JBHUCM010000078">
    <property type="protein sequence ID" value="MFD1547657.1"/>
    <property type="molecule type" value="Genomic_DNA"/>
</dbReference>
<keyword evidence="1" id="KW-0472">Membrane</keyword>
<feature type="transmembrane region" description="Helical" evidence="1">
    <location>
        <begin position="6"/>
        <end position="26"/>
    </location>
</feature>
<comment type="caution">
    <text evidence="2">The sequence shown here is derived from an EMBL/GenBank/DDBJ whole genome shotgun (WGS) entry which is preliminary data.</text>
</comment>
<name>A0ABW4H0I0_9ACTN</name>
<keyword evidence="1" id="KW-1133">Transmembrane helix</keyword>
<evidence type="ECO:0000313" key="3">
    <source>
        <dbReference type="Proteomes" id="UP001597097"/>
    </source>
</evidence>
<evidence type="ECO:0000313" key="2">
    <source>
        <dbReference type="EMBL" id="MFD1547657.1"/>
    </source>
</evidence>
<protein>
    <submittedName>
        <fullName evidence="2">Uncharacterized protein</fullName>
    </submittedName>
</protein>
<dbReference type="RefSeq" id="WP_219536981.1">
    <property type="nucleotide sequence ID" value="NZ_JAHKRM010000034.1"/>
</dbReference>
<proteinExistence type="predicted"/>
<gene>
    <name evidence="2" type="ORF">ACFSJ0_62250</name>
</gene>
<dbReference type="Proteomes" id="UP001597097">
    <property type="component" value="Unassembled WGS sequence"/>
</dbReference>